<name>A0A921GGC1_9ACTN</name>
<evidence type="ECO:0000313" key="2">
    <source>
        <dbReference type="Proteomes" id="UP000697330"/>
    </source>
</evidence>
<dbReference type="RefSeq" id="WP_274959502.1">
    <property type="nucleotide sequence ID" value="NZ_DYWQ01000131.1"/>
</dbReference>
<gene>
    <name evidence="1" type="ORF">K8U72_08605</name>
</gene>
<protein>
    <submittedName>
        <fullName evidence="1">Uncharacterized protein</fullName>
    </submittedName>
</protein>
<organism evidence="1 2">
    <name type="scientific">Thermophilibacter provencensis</name>
    <dbReference type="NCBI Taxonomy" id="1852386"/>
    <lineage>
        <taxon>Bacteria</taxon>
        <taxon>Bacillati</taxon>
        <taxon>Actinomycetota</taxon>
        <taxon>Coriobacteriia</taxon>
        <taxon>Coriobacteriales</taxon>
        <taxon>Atopobiaceae</taxon>
        <taxon>Thermophilibacter</taxon>
    </lineage>
</organism>
<evidence type="ECO:0000313" key="1">
    <source>
        <dbReference type="EMBL" id="HJF45822.1"/>
    </source>
</evidence>
<comment type="caution">
    <text evidence="1">The sequence shown here is derived from an EMBL/GenBank/DDBJ whole genome shotgun (WGS) entry which is preliminary data.</text>
</comment>
<sequence length="117" mass="13382">MQELHEQLDELTDQLMAELEVCKTSGCQYAENEAEYRKALRLAILDEREKGTPATITSDLCRGRPDIAELKRLRDCSEAIYKASQEAINVYKLRIRMVDAQITRVWNSGNVMQGGYL</sequence>
<dbReference type="Proteomes" id="UP000697330">
    <property type="component" value="Unassembled WGS sequence"/>
</dbReference>
<reference evidence="1" key="1">
    <citation type="journal article" date="2021" name="PeerJ">
        <title>Extensive microbial diversity within the chicken gut microbiome revealed by metagenomics and culture.</title>
        <authorList>
            <person name="Gilroy R."/>
            <person name="Ravi A."/>
            <person name="Getino M."/>
            <person name="Pursley I."/>
            <person name="Horton D.L."/>
            <person name="Alikhan N.F."/>
            <person name="Baker D."/>
            <person name="Gharbi K."/>
            <person name="Hall N."/>
            <person name="Watson M."/>
            <person name="Adriaenssens E.M."/>
            <person name="Foster-Nyarko E."/>
            <person name="Jarju S."/>
            <person name="Secka A."/>
            <person name="Antonio M."/>
            <person name="Oren A."/>
            <person name="Chaudhuri R.R."/>
            <person name="La Ragione R."/>
            <person name="Hildebrand F."/>
            <person name="Pallen M.J."/>
        </authorList>
    </citation>
    <scope>NUCLEOTIDE SEQUENCE</scope>
    <source>
        <strain evidence="1">CHK124-7917</strain>
    </source>
</reference>
<accession>A0A921GGC1</accession>
<dbReference type="EMBL" id="DYWQ01000131">
    <property type="protein sequence ID" value="HJF45822.1"/>
    <property type="molecule type" value="Genomic_DNA"/>
</dbReference>
<reference evidence="1" key="2">
    <citation type="submission" date="2021-09" db="EMBL/GenBank/DDBJ databases">
        <authorList>
            <person name="Gilroy R."/>
        </authorList>
    </citation>
    <scope>NUCLEOTIDE SEQUENCE</scope>
    <source>
        <strain evidence="1">CHK124-7917</strain>
    </source>
</reference>
<proteinExistence type="predicted"/>
<dbReference type="AlphaFoldDB" id="A0A921GGC1"/>